<accession>A0A485LLT6</accession>
<evidence type="ECO:0000313" key="3">
    <source>
        <dbReference type="EMBL" id="VFT98000.1"/>
    </source>
</evidence>
<sequence length="649" mass="77220">MDKVELLVLREWRYYVKAKQHRRYQIQVAQAYSELVGLYAAVGAFKVRELCCGFHHSLVCIEVSGTPYPPPPSTALRPVLLLPLGAVQRSRAPSHHPTHHRMRTCESNDPPSHLHAVEIRAADPTIPLRPWRSPALFPLEHTRDIYTAVSSHNPMRHATASKSYGACCPRPGRWQRHMNIVSQRTHMRRSFGSWKAHHRWLASRRDSLLRPLRRWTQRCMLQQWKRFVDRQNFLRLSYARCRAWRNHRLLNQALRVWRQQGVRRARAAALSRRVHRRTVHMWFVVWAYSTRHSRLVRLWRQAKALDTTRRAWQAWRVFLYRRLGKYTADCYYVQRARQRHFAAWARLPAVRHAAREQLIEAYNTRMQCAFSTWQHTHALQDSTNKAKEASFHVQQGIVRSQRYFFLWVLALDKPFRVSDRHFLARRARRSVRQWADFTFARRTAQAARDTASVFRTLQLCARYFTHWALRPKHKSKLARAKDHRCFRLQATAWTLWRRNMQRNVHLAWTASKARQDKTRERYMRLAPYTKHAVRRLFAHGQLHWTWSRWYAYARDTRQRRQLLLKVIRASMCWIISRCSISASGNTITSVRDAISSDNIWGFPRQIKLRWPNSDQNSHGTCECPLQHLGSQLWSLATQPPPERLIRDDA</sequence>
<feature type="compositionally biased region" description="Basic residues" evidence="1">
    <location>
        <begin position="92"/>
        <end position="102"/>
    </location>
</feature>
<feature type="region of interest" description="Disordered" evidence="1">
    <location>
        <begin position="91"/>
        <end position="110"/>
    </location>
</feature>
<organism evidence="3 4">
    <name type="scientific">Aphanomyces stellatus</name>
    <dbReference type="NCBI Taxonomy" id="120398"/>
    <lineage>
        <taxon>Eukaryota</taxon>
        <taxon>Sar</taxon>
        <taxon>Stramenopiles</taxon>
        <taxon>Oomycota</taxon>
        <taxon>Saprolegniomycetes</taxon>
        <taxon>Saprolegniales</taxon>
        <taxon>Verrucalvaceae</taxon>
        <taxon>Aphanomyces</taxon>
    </lineage>
</organism>
<evidence type="ECO:0000256" key="1">
    <source>
        <dbReference type="SAM" id="MobiDB-lite"/>
    </source>
</evidence>
<reference evidence="3 4" key="1">
    <citation type="submission" date="2019-03" db="EMBL/GenBank/DDBJ databases">
        <authorList>
            <person name="Gaulin E."/>
            <person name="Dumas B."/>
        </authorList>
    </citation>
    <scope>NUCLEOTIDE SEQUENCE [LARGE SCALE GENOMIC DNA]</scope>
    <source>
        <strain evidence="3">CBS 568.67</strain>
    </source>
</reference>
<gene>
    <name evidence="3" type="primary">Aste57867_21328</name>
    <name evidence="2" type="ORF">As57867_021259</name>
    <name evidence="3" type="ORF">ASTE57867_21328</name>
</gene>
<evidence type="ECO:0000313" key="4">
    <source>
        <dbReference type="Proteomes" id="UP000332933"/>
    </source>
</evidence>
<dbReference type="AlphaFoldDB" id="A0A485LLT6"/>
<dbReference type="OrthoDB" id="10654632at2759"/>
<dbReference type="EMBL" id="CAADRA010006994">
    <property type="protein sequence ID" value="VFT98000.1"/>
    <property type="molecule type" value="Genomic_DNA"/>
</dbReference>
<proteinExistence type="predicted"/>
<protein>
    <submittedName>
        <fullName evidence="3">Aste57867_21328 protein</fullName>
    </submittedName>
</protein>
<dbReference type="EMBL" id="VJMH01006968">
    <property type="protein sequence ID" value="KAF0686896.1"/>
    <property type="molecule type" value="Genomic_DNA"/>
</dbReference>
<name>A0A485LLT6_9STRA</name>
<keyword evidence="4" id="KW-1185">Reference proteome</keyword>
<dbReference type="Proteomes" id="UP000332933">
    <property type="component" value="Unassembled WGS sequence"/>
</dbReference>
<reference evidence="2" key="2">
    <citation type="submission" date="2019-06" db="EMBL/GenBank/DDBJ databases">
        <title>Genomics analysis of Aphanomyces spp. identifies a new class of oomycete effector associated with host adaptation.</title>
        <authorList>
            <person name="Gaulin E."/>
        </authorList>
    </citation>
    <scope>NUCLEOTIDE SEQUENCE</scope>
    <source>
        <strain evidence="2">CBS 578.67</strain>
    </source>
</reference>
<evidence type="ECO:0000313" key="2">
    <source>
        <dbReference type="EMBL" id="KAF0686896.1"/>
    </source>
</evidence>